<evidence type="ECO:0000313" key="3">
    <source>
        <dbReference type="Proteomes" id="UP000278143"/>
    </source>
</evidence>
<keyword evidence="3" id="KW-1185">Reference proteome</keyword>
<accession>A0A4P9Z5Y9</accession>
<evidence type="ECO:0000313" key="2">
    <source>
        <dbReference type="EMBL" id="RKP28057.1"/>
    </source>
</evidence>
<reference evidence="3" key="1">
    <citation type="journal article" date="2018" name="Nat. Microbiol.">
        <title>Leveraging single-cell genomics to expand the fungal tree of life.</title>
        <authorList>
            <person name="Ahrendt S.R."/>
            <person name="Quandt C.A."/>
            <person name="Ciobanu D."/>
            <person name="Clum A."/>
            <person name="Salamov A."/>
            <person name="Andreopoulos B."/>
            <person name="Cheng J.F."/>
            <person name="Woyke T."/>
            <person name="Pelin A."/>
            <person name="Henrissat B."/>
            <person name="Reynolds N.K."/>
            <person name="Benny G.L."/>
            <person name="Smith M.E."/>
            <person name="James T.Y."/>
            <person name="Grigoriev I.V."/>
        </authorList>
    </citation>
    <scope>NUCLEOTIDE SEQUENCE [LARGE SCALE GENOMIC DNA]</scope>
    <source>
        <strain evidence="3">Benny S71-1</strain>
    </source>
</reference>
<dbReference type="Gene3D" id="3.30.559.10">
    <property type="entry name" value="Chloramphenicol acetyltransferase-like domain"/>
    <property type="match status" value="2"/>
</dbReference>
<keyword evidence="1 2" id="KW-0808">Transferase</keyword>
<dbReference type="InterPro" id="IPR023213">
    <property type="entry name" value="CAT-like_dom_sf"/>
</dbReference>
<sequence length="470" mass="52421">MTVTVLSGEHVSGAMPEPTYTLKPLAADLPSAVSLTPADEVVPRCYIRHLYFYRNQAHTDDFMPTTKLVSALHRALELYPLVYGRIHCRPDGRLELRHGESDGVPVYVEQAAYGFEVFGRSWPHAQTPAGLEPIGEVVPDETLPLFLVKITRLHNNEGVVIGTAGCHNMMDGHSIEILLQAWAAISRGALPDAPVLDRHLVRVTGQPQFRHPEFRWMHQAIEPPRHFGPLVLFHISEEKLAQLKAEASRPLIAEHQPSSVDRDTYARLSADVAWISTNDALCALIWRATIRARQLDPRHTTNLSIPIDARGRFKPALPSNYFGNGSLGYEATDEVHKLVSHPLSYVARLLRKQQQDTGSAAFLQSAINYLGTLPEHHRIDHPFAALTGVDFLITNLRSFDFYDIDFGYGRAMQFRLPHDLLSVAAYIVNMPSSPDGNAGDGVQIFIGLDADSMNRLCKDDEFNRYATMIG</sequence>
<dbReference type="GO" id="GO:0016747">
    <property type="term" value="F:acyltransferase activity, transferring groups other than amino-acyl groups"/>
    <property type="evidence" value="ECO:0007669"/>
    <property type="project" value="TreeGrafter"/>
</dbReference>
<organism evidence="2 3">
    <name type="scientific">Syncephalis pseudoplumigaleata</name>
    <dbReference type="NCBI Taxonomy" id="1712513"/>
    <lineage>
        <taxon>Eukaryota</taxon>
        <taxon>Fungi</taxon>
        <taxon>Fungi incertae sedis</taxon>
        <taxon>Zoopagomycota</taxon>
        <taxon>Zoopagomycotina</taxon>
        <taxon>Zoopagomycetes</taxon>
        <taxon>Zoopagales</taxon>
        <taxon>Piptocephalidaceae</taxon>
        <taxon>Syncephalis</taxon>
    </lineage>
</organism>
<proteinExistence type="predicted"/>
<dbReference type="AlphaFoldDB" id="A0A4P9Z5Y9"/>
<evidence type="ECO:0000256" key="1">
    <source>
        <dbReference type="ARBA" id="ARBA00022679"/>
    </source>
</evidence>
<gene>
    <name evidence="2" type="ORF">SYNPS1DRAFT_20584</name>
</gene>
<dbReference type="Proteomes" id="UP000278143">
    <property type="component" value="Unassembled WGS sequence"/>
</dbReference>
<dbReference type="PANTHER" id="PTHR31642:SF310">
    <property type="entry name" value="FATTY ALCOHOL:CAFFEOYL-COA ACYLTRANSFERASE"/>
    <property type="match status" value="1"/>
</dbReference>
<dbReference type="EMBL" id="KZ989123">
    <property type="protein sequence ID" value="RKP28057.1"/>
    <property type="molecule type" value="Genomic_DNA"/>
</dbReference>
<protein>
    <submittedName>
        <fullName evidence="2">Transferase</fullName>
    </submittedName>
</protein>
<name>A0A4P9Z5Y9_9FUNG</name>
<dbReference type="Pfam" id="PF02458">
    <property type="entry name" value="Transferase"/>
    <property type="match status" value="1"/>
</dbReference>
<dbReference type="InterPro" id="IPR050317">
    <property type="entry name" value="Plant_Fungal_Acyltransferase"/>
</dbReference>
<dbReference type="OrthoDB" id="671439at2759"/>
<dbReference type="PANTHER" id="PTHR31642">
    <property type="entry name" value="TRICHOTHECENE 3-O-ACETYLTRANSFERASE"/>
    <property type="match status" value="1"/>
</dbReference>